<accession>A0ABN1IVW4</accession>
<comment type="similarity">
    <text evidence="1 2">Belongs to the UPF0473 family.</text>
</comment>
<protein>
    <recommendedName>
        <fullName evidence="2">UPF0473 protein GCM10008905_13270</fullName>
    </recommendedName>
</protein>
<evidence type="ECO:0000313" key="3">
    <source>
        <dbReference type="EMBL" id="GAA0722112.1"/>
    </source>
</evidence>
<dbReference type="Pfam" id="PF06949">
    <property type="entry name" value="DUF1292"/>
    <property type="match status" value="1"/>
</dbReference>
<dbReference type="InterPro" id="IPR009711">
    <property type="entry name" value="UPF0473"/>
</dbReference>
<dbReference type="EMBL" id="BAAACF010000001">
    <property type="protein sequence ID" value="GAA0722112.1"/>
    <property type="molecule type" value="Genomic_DNA"/>
</dbReference>
<proteinExistence type="inferred from homology"/>
<name>A0ABN1IVW4_9CLOT</name>
<keyword evidence="4" id="KW-1185">Reference proteome</keyword>
<evidence type="ECO:0000256" key="1">
    <source>
        <dbReference type="ARBA" id="ARBA00008439"/>
    </source>
</evidence>
<evidence type="ECO:0000256" key="2">
    <source>
        <dbReference type="HAMAP-Rule" id="MF_01448"/>
    </source>
</evidence>
<comment type="caution">
    <text evidence="3">The sequence shown here is derived from an EMBL/GenBank/DDBJ whole genome shotgun (WGS) entry which is preliminary data.</text>
</comment>
<organism evidence="3 4">
    <name type="scientific">Clostridium malenominatum</name>
    <dbReference type="NCBI Taxonomy" id="1539"/>
    <lineage>
        <taxon>Bacteria</taxon>
        <taxon>Bacillati</taxon>
        <taxon>Bacillota</taxon>
        <taxon>Clostridia</taxon>
        <taxon>Eubacteriales</taxon>
        <taxon>Clostridiaceae</taxon>
        <taxon>Clostridium</taxon>
    </lineage>
</organism>
<dbReference type="Proteomes" id="UP001500339">
    <property type="component" value="Unassembled WGS sequence"/>
</dbReference>
<sequence length="89" mass="10076">MENDVSTIVLTDENGEEIEFEVLTKLDIEQNEYVIVVPMGEETDEAIALKVETDEDGNEVLITIDDEEEFALVAEAYETLFSDEEDDLN</sequence>
<dbReference type="HAMAP" id="MF_01448">
    <property type="entry name" value="UPF0473"/>
    <property type="match status" value="1"/>
</dbReference>
<evidence type="ECO:0000313" key="4">
    <source>
        <dbReference type="Proteomes" id="UP001500339"/>
    </source>
</evidence>
<dbReference type="PANTHER" id="PTHR40066:SF1">
    <property type="entry name" value="UPF0473 PROTEIN CBO2561_CLC_2432"/>
    <property type="match status" value="1"/>
</dbReference>
<dbReference type="RefSeq" id="WP_343768031.1">
    <property type="nucleotide sequence ID" value="NZ_BAAACF010000001.1"/>
</dbReference>
<reference evidence="3 4" key="1">
    <citation type="journal article" date="2019" name="Int. J. Syst. Evol. Microbiol.">
        <title>The Global Catalogue of Microorganisms (GCM) 10K type strain sequencing project: providing services to taxonomists for standard genome sequencing and annotation.</title>
        <authorList>
            <consortium name="The Broad Institute Genomics Platform"/>
            <consortium name="The Broad Institute Genome Sequencing Center for Infectious Disease"/>
            <person name="Wu L."/>
            <person name="Ma J."/>
        </authorList>
    </citation>
    <scope>NUCLEOTIDE SEQUENCE [LARGE SCALE GENOMIC DNA]</scope>
    <source>
        <strain evidence="3 4">JCM 1405</strain>
    </source>
</reference>
<gene>
    <name evidence="3" type="ORF">GCM10008905_13270</name>
</gene>
<dbReference type="PANTHER" id="PTHR40066">
    <property type="entry name" value="UPF0473 PROTEIN CBO2561/CLC_2432"/>
    <property type="match status" value="1"/>
</dbReference>